<proteinExistence type="predicted"/>
<name>A0ABM1SVK1_LIMPO</name>
<reference evidence="4" key="1">
    <citation type="submission" date="2025-08" db="UniProtKB">
        <authorList>
            <consortium name="RefSeq"/>
        </authorList>
    </citation>
    <scope>IDENTIFICATION</scope>
    <source>
        <tissue evidence="4">Muscle</tissue>
    </source>
</reference>
<evidence type="ECO:0000259" key="2">
    <source>
        <dbReference type="PROSITE" id="PS50157"/>
    </source>
</evidence>
<dbReference type="Pfam" id="PF00096">
    <property type="entry name" value="zf-C2H2"/>
    <property type="match status" value="1"/>
</dbReference>
<dbReference type="InterPro" id="IPR013087">
    <property type="entry name" value="Znf_C2H2_type"/>
</dbReference>
<keyword evidence="1" id="KW-0862">Zinc</keyword>
<evidence type="ECO:0000256" key="1">
    <source>
        <dbReference type="PROSITE-ProRule" id="PRU00042"/>
    </source>
</evidence>
<gene>
    <name evidence="4" type="primary">LOC111086971</name>
</gene>
<sequence length="157" mass="18250">MRSSSPKLAELYDFVNLSVLEHQDKNLSQSWNDKSIRRSSRRPLNSGPTNVQCHMCFKIFSSQASLRTHLYFQHRSHRYFPCPVCGKTYLQAFTMIRLSSSNFHQPMVVMTVGEVLCVEFVNGLFLPSSIYDVIWWSMVRTNVCFSHAEAELHDLIR</sequence>
<accession>A0ABM1SVK1</accession>
<dbReference type="PROSITE" id="PS00028">
    <property type="entry name" value="ZINC_FINGER_C2H2_1"/>
    <property type="match status" value="1"/>
</dbReference>
<protein>
    <submittedName>
        <fullName evidence="4">Uncharacterized protein LOC111086971</fullName>
    </submittedName>
</protein>
<evidence type="ECO:0000313" key="3">
    <source>
        <dbReference type="Proteomes" id="UP000694941"/>
    </source>
</evidence>
<dbReference type="PROSITE" id="PS50157">
    <property type="entry name" value="ZINC_FINGER_C2H2_2"/>
    <property type="match status" value="1"/>
</dbReference>
<dbReference type="InterPro" id="IPR036236">
    <property type="entry name" value="Znf_C2H2_sf"/>
</dbReference>
<keyword evidence="1" id="KW-0479">Metal-binding</keyword>
<feature type="domain" description="C2H2-type" evidence="2">
    <location>
        <begin position="51"/>
        <end position="79"/>
    </location>
</feature>
<dbReference type="SUPFAM" id="SSF57667">
    <property type="entry name" value="beta-beta-alpha zinc fingers"/>
    <property type="match status" value="1"/>
</dbReference>
<dbReference type="Gene3D" id="3.30.160.60">
    <property type="entry name" value="Classic Zinc Finger"/>
    <property type="match status" value="1"/>
</dbReference>
<evidence type="ECO:0000313" key="4">
    <source>
        <dbReference type="RefSeq" id="XP_022247657.1"/>
    </source>
</evidence>
<dbReference type="GeneID" id="111086971"/>
<organism evidence="3 4">
    <name type="scientific">Limulus polyphemus</name>
    <name type="common">Atlantic horseshoe crab</name>
    <dbReference type="NCBI Taxonomy" id="6850"/>
    <lineage>
        <taxon>Eukaryota</taxon>
        <taxon>Metazoa</taxon>
        <taxon>Ecdysozoa</taxon>
        <taxon>Arthropoda</taxon>
        <taxon>Chelicerata</taxon>
        <taxon>Merostomata</taxon>
        <taxon>Xiphosura</taxon>
        <taxon>Limulidae</taxon>
        <taxon>Limulus</taxon>
    </lineage>
</organism>
<dbReference type="Proteomes" id="UP000694941">
    <property type="component" value="Unplaced"/>
</dbReference>
<dbReference type="RefSeq" id="XP_022247657.1">
    <property type="nucleotide sequence ID" value="XM_022391949.1"/>
</dbReference>
<keyword evidence="1" id="KW-0863">Zinc-finger</keyword>
<keyword evidence="3" id="KW-1185">Reference proteome</keyword>